<dbReference type="AlphaFoldDB" id="A0A1E8PP47"/>
<dbReference type="Gene3D" id="3.30.70.100">
    <property type="match status" value="1"/>
</dbReference>
<comment type="caution">
    <text evidence="2">The sequence shown here is derived from an EMBL/GenBank/DDBJ whole genome shotgun (WGS) entry which is preliminary data.</text>
</comment>
<protein>
    <submittedName>
        <fullName evidence="2">Antibiotic biosynthesis monooxygenase</fullName>
    </submittedName>
</protein>
<reference evidence="2 3" key="1">
    <citation type="submission" date="2016-10" db="EMBL/GenBank/DDBJ databases">
        <title>Updated version of Genome Assembly of Janthinobacterium lividum ERGS5:01.</title>
        <authorList>
            <person name="Kumar R."/>
            <person name="Acharya V."/>
            <person name="Singh D."/>
        </authorList>
    </citation>
    <scope>NUCLEOTIDE SEQUENCE [LARGE SCALE GENOMIC DNA]</scope>
    <source>
        <strain evidence="2 3">ERGS5:01</strain>
    </source>
</reference>
<dbReference type="InterPro" id="IPR011008">
    <property type="entry name" value="Dimeric_a/b-barrel"/>
</dbReference>
<accession>A0A1E8PP47</accession>
<gene>
    <name evidence="2" type="ORF">BA896_002895</name>
</gene>
<dbReference type="Pfam" id="PF03992">
    <property type="entry name" value="ABM"/>
    <property type="match status" value="1"/>
</dbReference>
<proteinExistence type="predicted"/>
<evidence type="ECO:0000313" key="2">
    <source>
        <dbReference type="EMBL" id="OFJ48076.1"/>
    </source>
</evidence>
<sequence>MIFEIAHIQIKPATHGAFEAAVAKAVPLFQRARGCESMRLERSIENGDAYRLVVGWATLEDHTVHFRGSDDFQAWRGLVGEFFAAPPQVEHMDTVLAGF</sequence>
<keyword evidence="2" id="KW-0503">Monooxygenase</keyword>
<dbReference type="EMBL" id="MAQB02000001">
    <property type="protein sequence ID" value="OFJ48076.1"/>
    <property type="molecule type" value="Genomic_DNA"/>
</dbReference>
<evidence type="ECO:0000259" key="1">
    <source>
        <dbReference type="PROSITE" id="PS51725"/>
    </source>
</evidence>
<dbReference type="Proteomes" id="UP000092634">
    <property type="component" value="Unassembled WGS sequence"/>
</dbReference>
<evidence type="ECO:0000313" key="3">
    <source>
        <dbReference type="Proteomes" id="UP000092634"/>
    </source>
</evidence>
<organism evidence="2 3">
    <name type="scientific">Janthinobacterium lividum</name>
    <dbReference type="NCBI Taxonomy" id="29581"/>
    <lineage>
        <taxon>Bacteria</taxon>
        <taxon>Pseudomonadati</taxon>
        <taxon>Pseudomonadota</taxon>
        <taxon>Betaproteobacteria</taxon>
        <taxon>Burkholderiales</taxon>
        <taxon>Oxalobacteraceae</taxon>
        <taxon>Janthinobacterium</taxon>
    </lineage>
</organism>
<dbReference type="SUPFAM" id="SSF54909">
    <property type="entry name" value="Dimeric alpha+beta barrel"/>
    <property type="match status" value="1"/>
</dbReference>
<dbReference type="PROSITE" id="PS51725">
    <property type="entry name" value="ABM"/>
    <property type="match status" value="1"/>
</dbReference>
<keyword evidence="2" id="KW-0560">Oxidoreductase</keyword>
<dbReference type="GO" id="GO:0004497">
    <property type="term" value="F:monooxygenase activity"/>
    <property type="evidence" value="ECO:0007669"/>
    <property type="project" value="UniProtKB-KW"/>
</dbReference>
<feature type="domain" description="ABM" evidence="1">
    <location>
        <begin position="2"/>
        <end position="92"/>
    </location>
</feature>
<name>A0A1E8PP47_9BURK</name>
<dbReference type="InterPro" id="IPR007138">
    <property type="entry name" value="ABM_dom"/>
</dbReference>